<dbReference type="AlphaFoldDB" id="A0A4V2SY39"/>
<evidence type="ECO:0000256" key="1">
    <source>
        <dbReference type="ARBA" id="ARBA00004651"/>
    </source>
</evidence>
<dbReference type="PANTHER" id="PTHR46795">
    <property type="entry name" value="ABC TRANSPORTER PERMEASE-RELATED-RELATED"/>
    <property type="match status" value="1"/>
</dbReference>
<feature type="domain" description="ABC3 transporter permease C-terminal" evidence="7">
    <location>
        <begin position="62"/>
        <end position="159"/>
    </location>
</feature>
<accession>A0A4V2SY39</accession>
<dbReference type="InterPro" id="IPR052536">
    <property type="entry name" value="ABC-4_Integral_Memb_Prot"/>
</dbReference>
<dbReference type="RefSeq" id="WP_165873699.1">
    <property type="nucleotide sequence ID" value="NZ_SLXV01000016.1"/>
</dbReference>
<feature type="transmembrane region" description="Helical" evidence="6">
    <location>
        <begin position="18"/>
        <end position="39"/>
    </location>
</feature>
<organism evidence="8 9">
    <name type="scientific">Baia soyae</name>
    <dbReference type="NCBI Taxonomy" id="1544746"/>
    <lineage>
        <taxon>Bacteria</taxon>
        <taxon>Bacillati</taxon>
        <taxon>Bacillota</taxon>
        <taxon>Bacilli</taxon>
        <taxon>Bacillales</taxon>
        <taxon>Thermoactinomycetaceae</taxon>
        <taxon>Baia</taxon>
    </lineage>
</organism>
<protein>
    <submittedName>
        <fullName evidence="8">FtsX-like permease family protein</fullName>
    </submittedName>
</protein>
<keyword evidence="4 6" id="KW-1133">Transmembrane helix</keyword>
<dbReference type="EMBL" id="SLXV01000016">
    <property type="protein sequence ID" value="TCP68586.1"/>
    <property type="molecule type" value="Genomic_DNA"/>
</dbReference>
<evidence type="ECO:0000256" key="3">
    <source>
        <dbReference type="ARBA" id="ARBA00022692"/>
    </source>
</evidence>
<gene>
    <name evidence="8" type="ORF">EDD57_11647</name>
</gene>
<name>A0A4V2SY39_9BACL</name>
<keyword evidence="3 6" id="KW-0812">Transmembrane</keyword>
<evidence type="ECO:0000256" key="4">
    <source>
        <dbReference type="ARBA" id="ARBA00022989"/>
    </source>
</evidence>
<reference evidence="8 9" key="1">
    <citation type="submission" date="2019-03" db="EMBL/GenBank/DDBJ databases">
        <title>Genomic Encyclopedia of Type Strains, Phase IV (KMG-IV): sequencing the most valuable type-strain genomes for metagenomic binning, comparative biology and taxonomic classification.</title>
        <authorList>
            <person name="Goeker M."/>
        </authorList>
    </citation>
    <scope>NUCLEOTIDE SEQUENCE [LARGE SCALE GENOMIC DNA]</scope>
    <source>
        <strain evidence="8 9">DSM 46831</strain>
    </source>
</reference>
<comment type="caution">
    <text evidence="8">The sequence shown here is derived from an EMBL/GenBank/DDBJ whole genome shotgun (WGS) entry which is preliminary data.</text>
</comment>
<dbReference type="InterPro" id="IPR003838">
    <property type="entry name" value="ABC3_permease_C"/>
</dbReference>
<evidence type="ECO:0000259" key="7">
    <source>
        <dbReference type="Pfam" id="PF02687"/>
    </source>
</evidence>
<evidence type="ECO:0000313" key="9">
    <source>
        <dbReference type="Proteomes" id="UP000294746"/>
    </source>
</evidence>
<feature type="transmembrane region" description="Helical" evidence="6">
    <location>
        <begin position="139"/>
        <end position="160"/>
    </location>
</feature>
<evidence type="ECO:0000256" key="2">
    <source>
        <dbReference type="ARBA" id="ARBA00022475"/>
    </source>
</evidence>
<evidence type="ECO:0000256" key="5">
    <source>
        <dbReference type="ARBA" id="ARBA00023136"/>
    </source>
</evidence>
<sequence>MTFKQFALRNVQRNLSSYLAFFMASTISVMVFFIFSVAFFHPSMNKYLTDLLASILPFQYGCSFVFVLYSFGTFLHRRLREFGLLRLLGITDSQFIKLMFFENVLIGFISIASGILLGLLFAKYFFFVISMIFQFPLEFSLSAIPIGFTFMSFINLFVLYPSCLHFLFAPKPFTPY</sequence>
<comment type="subcellular location">
    <subcellularLocation>
        <location evidence="1">Cell membrane</location>
        <topology evidence="1">Multi-pass membrane protein</topology>
    </subcellularLocation>
</comment>
<dbReference type="PANTHER" id="PTHR46795:SF1">
    <property type="entry name" value="ABC TRANSPORTER PERMEASE PROTEIN"/>
    <property type="match status" value="1"/>
</dbReference>
<dbReference type="Pfam" id="PF02687">
    <property type="entry name" value="FtsX"/>
    <property type="match status" value="1"/>
</dbReference>
<feature type="transmembrane region" description="Helical" evidence="6">
    <location>
        <begin position="51"/>
        <end position="71"/>
    </location>
</feature>
<feature type="transmembrane region" description="Helical" evidence="6">
    <location>
        <begin position="104"/>
        <end position="133"/>
    </location>
</feature>
<keyword evidence="2" id="KW-1003">Cell membrane</keyword>
<keyword evidence="5 6" id="KW-0472">Membrane</keyword>
<evidence type="ECO:0000256" key="6">
    <source>
        <dbReference type="SAM" id="Phobius"/>
    </source>
</evidence>
<keyword evidence="9" id="KW-1185">Reference proteome</keyword>
<dbReference type="GO" id="GO:0005886">
    <property type="term" value="C:plasma membrane"/>
    <property type="evidence" value="ECO:0007669"/>
    <property type="project" value="UniProtKB-SubCell"/>
</dbReference>
<proteinExistence type="predicted"/>
<dbReference type="Proteomes" id="UP000294746">
    <property type="component" value="Unassembled WGS sequence"/>
</dbReference>
<evidence type="ECO:0000313" key="8">
    <source>
        <dbReference type="EMBL" id="TCP68586.1"/>
    </source>
</evidence>